<feature type="coiled-coil region" evidence="1">
    <location>
        <begin position="1077"/>
        <end position="1111"/>
    </location>
</feature>
<name>A0A210QDZ1_MIZYE</name>
<accession>A0A210QDZ1</accession>
<feature type="compositionally biased region" description="Basic and acidic residues" evidence="2">
    <location>
        <begin position="1164"/>
        <end position="1175"/>
    </location>
</feature>
<reference evidence="3 4" key="1">
    <citation type="journal article" date="2017" name="Nat. Ecol. Evol.">
        <title>Scallop genome provides insights into evolution of bilaterian karyotype and development.</title>
        <authorList>
            <person name="Wang S."/>
            <person name="Zhang J."/>
            <person name="Jiao W."/>
            <person name="Li J."/>
            <person name="Xun X."/>
            <person name="Sun Y."/>
            <person name="Guo X."/>
            <person name="Huan P."/>
            <person name="Dong B."/>
            <person name="Zhang L."/>
            <person name="Hu X."/>
            <person name="Sun X."/>
            <person name="Wang J."/>
            <person name="Zhao C."/>
            <person name="Wang Y."/>
            <person name="Wang D."/>
            <person name="Huang X."/>
            <person name="Wang R."/>
            <person name="Lv J."/>
            <person name="Li Y."/>
            <person name="Zhang Z."/>
            <person name="Liu B."/>
            <person name="Lu W."/>
            <person name="Hui Y."/>
            <person name="Liang J."/>
            <person name="Zhou Z."/>
            <person name="Hou R."/>
            <person name="Li X."/>
            <person name="Liu Y."/>
            <person name="Li H."/>
            <person name="Ning X."/>
            <person name="Lin Y."/>
            <person name="Zhao L."/>
            <person name="Xing Q."/>
            <person name="Dou J."/>
            <person name="Li Y."/>
            <person name="Mao J."/>
            <person name="Guo H."/>
            <person name="Dou H."/>
            <person name="Li T."/>
            <person name="Mu C."/>
            <person name="Jiang W."/>
            <person name="Fu Q."/>
            <person name="Fu X."/>
            <person name="Miao Y."/>
            <person name="Liu J."/>
            <person name="Yu Q."/>
            <person name="Li R."/>
            <person name="Liao H."/>
            <person name="Li X."/>
            <person name="Kong Y."/>
            <person name="Jiang Z."/>
            <person name="Chourrout D."/>
            <person name="Li R."/>
            <person name="Bao Z."/>
        </authorList>
    </citation>
    <scope>NUCLEOTIDE SEQUENCE [LARGE SCALE GENOMIC DNA]</scope>
    <source>
        <strain evidence="3 4">PY_sf001</strain>
    </source>
</reference>
<sequence length="1365" mass="154840">MYNVSNQRPLNRPGLHTPHQNTPGVSTLTSTVLQGQSTSANKVRPVNLVRESLRSNISAIRDSIRSSASSQGRQTPTHIASLPGGKTSSLKDPTEDLVRTEDFDQDDAVTFASSSTIKDLLQDQVDTVPVRDQSGSGDMQGYFSSTPLFASRNSPIRGSWQDSKVAVFPDNDSGFSSMKRSFNSGDDMAITPRFSSGPMVRSQSMNRLNGSFMSQELTPLSSHFSPNLDRSLKTMSNSLEDSENRRCVLMHKLKEAQDTLDLQSNRLGKIENSAKGNTVLVEDLKFKEMEYRKKIKMLEDAEQDKDILRMENIRLRQEMQDRIDRLDFALRSLQAQHMVAETDNQKRINLLDQSTTALSMLESENKNLRQDKETLAREVGVAKESMRLAKVRFEPLEDDNKNLRMEVLKLKEENADLTRKLAQLTGQLTELRALTNSMKEENEKLASSWKSLADEKQVMTKKLDNQKVKATDMQAKASSASVEKDRLFQEKMDLNNKYQHLIVGKEQLDRANSVMQEQINDLQDEVERVKKSAKKKDMEKNALEDAVQDIKQVNEEISSDLASVKAYYERALEQISVLENGKKMSSQQQDFASQEKERLLTEVERLSKMADGKSKDIRREREEFDETIQALKNELRELRHENSHFHNKNQELETKLRKANEDIRSSTMATQQELDTWKDTCDSLTASVHKKESEIQALMDRCEELDEISSRQKTENRALSEECETLTDQQENVTTLKSENRKLIQENAENEQMIKLLETQKEVLTKSSENSLAKLHNIDQLTGKVDQLRNENEHFRDRILELEKVRDNLISQKEELLASTELIYKKPRLEDLENKVDELEQANRQLRDMNESMNNQFENLEQENVELKEAVGGDGSLVPKVEMERVEDEKENLQRELERMSRENQSLQERHEQYVDDYGPDGQIVQDEKDRVRKLEREKEGLERQVALINGSLLLVEGSKKRLDEVVEDLQHEIVHLRKELEEAEKQIIMLESQKAMLRPVGSAEMEQLQSEIDNLRGVLSKTQADKLKQERIIKGLKEELDDEKSKGPQVIRESLDDVGTDLNDMRGELHKLMGVIETKDQAIETLEGQLKHSKNEIENRQKAMDQLQGLMTHVDEKRSMENGSRSPRKTDEGKIPEPQRTSSTGPGDKGGDRLQSLISKYRSHSESPFPERKIKPLSLSPSSKMGLVTRGRSFGPAAPKSSDEVSSSSHTTKDVASTPGIGFATSPTLPTFAVDAPKGDEPLSPSSSVSFSTDLDQSEHKDQGQSRKKIKKRSDRQSEGDVDDFLPDGDLPIDEDDLDTQEQDDINALIKKRSTHPKSLLSVNPPKLTSKIIADLLKTGPPSSTASKTPAKSLTLERGKKLGQ</sequence>
<evidence type="ECO:0000313" key="3">
    <source>
        <dbReference type="EMBL" id="OWF46974.1"/>
    </source>
</evidence>
<keyword evidence="1" id="KW-0175">Coiled coil</keyword>
<dbReference type="GO" id="GO:0003682">
    <property type="term" value="F:chromatin binding"/>
    <property type="evidence" value="ECO:0007669"/>
    <property type="project" value="TreeGrafter"/>
</dbReference>
<gene>
    <name evidence="3" type="ORF">KP79_PYT14892</name>
</gene>
<dbReference type="Gene3D" id="1.20.5.340">
    <property type="match status" value="1"/>
</dbReference>
<feature type="compositionally biased region" description="Basic and acidic residues" evidence="2">
    <location>
        <begin position="1356"/>
        <end position="1365"/>
    </location>
</feature>
<dbReference type="OrthoDB" id="5982442at2759"/>
<feature type="compositionally biased region" description="Polar residues" evidence="2">
    <location>
        <begin position="18"/>
        <end position="39"/>
    </location>
</feature>
<evidence type="ECO:0000313" key="4">
    <source>
        <dbReference type="Proteomes" id="UP000242188"/>
    </source>
</evidence>
<keyword evidence="4" id="KW-1185">Reference proteome</keyword>
<feature type="region of interest" description="Disordered" evidence="2">
    <location>
        <begin position="1"/>
        <end position="39"/>
    </location>
</feature>
<dbReference type="GO" id="GO:0007076">
    <property type="term" value="P:mitotic chromosome condensation"/>
    <property type="evidence" value="ECO:0007669"/>
    <property type="project" value="TreeGrafter"/>
</dbReference>
<feature type="compositionally biased region" description="Polar residues" evidence="2">
    <location>
        <begin position="1342"/>
        <end position="1353"/>
    </location>
</feature>
<dbReference type="EMBL" id="NEDP02004063">
    <property type="protein sequence ID" value="OWF46974.1"/>
    <property type="molecule type" value="Genomic_DNA"/>
</dbReference>
<organism evidence="3 4">
    <name type="scientific">Mizuhopecten yessoensis</name>
    <name type="common">Japanese scallop</name>
    <name type="synonym">Patinopecten yessoensis</name>
    <dbReference type="NCBI Taxonomy" id="6573"/>
    <lineage>
        <taxon>Eukaryota</taxon>
        <taxon>Metazoa</taxon>
        <taxon>Spiralia</taxon>
        <taxon>Lophotrochozoa</taxon>
        <taxon>Mollusca</taxon>
        <taxon>Bivalvia</taxon>
        <taxon>Autobranchia</taxon>
        <taxon>Pteriomorphia</taxon>
        <taxon>Pectinida</taxon>
        <taxon>Pectinoidea</taxon>
        <taxon>Pectinidae</taxon>
        <taxon>Mizuhopecten</taxon>
    </lineage>
</organism>
<comment type="caution">
    <text evidence="3">The sequence shown here is derived from an EMBL/GenBank/DDBJ whole genome shotgun (WGS) entry which is preliminary data.</text>
</comment>
<proteinExistence type="predicted"/>
<evidence type="ECO:0000256" key="1">
    <source>
        <dbReference type="SAM" id="Coils"/>
    </source>
</evidence>
<evidence type="ECO:0000256" key="2">
    <source>
        <dbReference type="SAM" id="MobiDB-lite"/>
    </source>
</evidence>
<dbReference type="Proteomes" id="UP000242188">
    <property type="component" value="Unassembled WGS sequence"/>
</dbReference>
<feature type="compositionally biased region" description="Basic and acidic residues" evidence="2">
    <location>
        <begin position="1129"/>
        <end position="1138"/>
    </location>
</feature>
<dbReference type="PANTHER" id="PTHR43941:SF1">
    <property type="entry name" value="STRUCTURAL MAINTENANCE OF CHROMOSOMES PROTEIN 2"/>
    <property type="match status" value="1"/>
</dbReference>
<dbReference type="PANTHER" id="PTHR43941">
    <property type="entry name" value="STRUCTURAL MAINTENANCE OF CHROMOSOMES PROTEIN 2"/>
    <property type="match status" value="1"/>
</dbReference>
<dbReference type="GO" id="GO:0000793">
    <property type="term" value="C:condensed chromosome"/>
    <property type="evidence" value="ECO:0007669"/>
    <property type="project" value="TreeGrafter"/>
</dbReference>
<dbReference type="GO" id="GO:0000785">
    <property type="term" value="C:chromatin"/>
    <property type="evidence" value="ECO:0007669"/>
    <property type="project" value="TreeGrafter"/>
</dbReference>
<feature type="coiled-coil region" evidence="1">
    <location>
        <begin position="505"/>
        <end position="560"/>
    </location>
</feature>
<feature type="coiled-coil region" evidence="1">
    <location>
        <begin position="253"/>
        <end position="441"/>
    </location>
</feature>
<feature type="region of interest" description="Disordered" evidence="2">
    <location>
        <begin position="1112"/>
        <end position="1365"/>
    </location>
</feature>
<protein>
    <submittedName>
        <fullName evidence="3">Uncharacterized protein</fullName>
    </submittedName>
</protein>
<feature type="region of interest" description="Disordered" evidence="2">
    <location>
        <begin position="63"/>
        <end position="93"/>
    </location>
</feature>
<feature type="coiled-coil region" evidence="1">
    <location>
        <begin position="589"/>
        <end position="1047"/>
    </location>
</feature>
<dbReference type="GO" id="GO:0000796">
    <property type="term" value="C:condensin complex"/>
    <property type="evidence" value="ECO:0007669"/>
    <property type="project" value="TreeGrafter"/>
</dbReference>
<feature type="compositionally biased region" description="Acidic residues" evidence="2">
    <location>
        <begin position="1281"/>
        <end position="1306"/>
    </location>
</feature>